<dbReference type="SUPFAM" id="SSF50685">
    <property type="entry name" value="Barwin-like endoglucanases"/>
    <property type="match status" value="1"/>
</dbReference>
<comment type="caution">
    <text evidence="7">The sequence shown here is derived from an EMBL/GenBank/DDBJ whole genome shotgun (WGS) entry which is preliminary data.</text>
</comment>
<organism evidence="7 8">
    <name type="scientific">Marinibaculum pumilum</name>
    <dbReference type="NCBI Taxonomy" id="1766165"/>
    <lineage>
        <taxon>Bacteria</taxon>
        <taxon>Pseudomonadati</taxon>
        <taxon>Pseudomonadota</taxon>
        <taxon>Alphaproteobacteria</taxon>
        <taxon>Rhodospirillales</taxon>
        <taxon>Rhodospirillaceae</taxon>
        <taxon>Marinibaculum</taxon>
    </lineage>
</organism>
<dbReference type="InterPro" id="IPR009009">
    <property type="entry name" value="RlpA-like_DPBB"/>
</dbReference>
<evidence type="ECO:0000256" key="1">
    <source>
        <dbReference type="ARBA" id="ARBA00022729"/>
    </source>
</evidence>
<dbReference type="InterPro" id="IPR036908">
    <property type="entry name" value="RlpA-like_sf"/>
</dbReference>
<keyword evidence="8" id="KW-1185">Reference proteome</keyword>
<dbReference type="HAMAP" id="MF_02071">
    <property type="entry name" value="RlpA"/>
    <property type="match status" value="1"/>
</dbReference>
<dbReference type="Pfam" id="PF03330">
    <property type="entry name" value="DPBB_1"/>
    <property type="match status" value="1"/>
</dbReference>
<dbReference type="Pfam" id="PF05036">
    <property type="entry name" value="SPOR"/>
    <property type="match status" value="1"/>
</dbReference>
<reference evidence="8" key="1">
    <citation type="journal article" date="2019" name="Int. J. Syst. Evol. Microbiol.">
        <title>The Global Catalogue of Microorganisms (GCM) 10K type strain sequencing project: providing services to taxonomists for standard genome sequencing and annotation.</title>
        <authorList>
            <consortium name="The Broad Institute Genomics Platform"/>
            <consortium name="The Broad Institute Genome Sequencing Center for Infectious Disease"/>
            <person name="Wu L."/>
            <person name="Ma J."/>
        </authorList>
    </citation>
    <scope>NUCLEOTIDE SEQUENCE [LARGE SCALE GENOMIC DNA]</scope>
    <source>
        <strain evidence="8">KCTC 42964</strain>
    </source>
</reference>
<evidence type="ECO:0000256" key="5">
    <source>
        <dbReference type="RuleBase" id="RU003495"/>
    </source>
</evidence>
<evidence type="ECO:0000313" key="7">
    <source>
        <dbReference type="EMBL" id="MFC3225955.1"/>
    </source>
</evidence>
<gene>
    <name evidence="4" type="primary">rlpA</name>
    <name evidence="7" type="ORF">ACFOGJ_01845</name>
</gene>
<evidence type="ECO:0000313" key="8">
    <source>
        <dbReference type="Proteomes" id="UP001595528"/>
    </source>
</evidence>
<keyword evidence="3 4" id="KW-0961">Cell wall biogenesis/degradation</keyword>
<dbReference type="SUPFAM" id="SSF110997">
    <property type="entry name" value="Sporulation related repeat"/>
    <property type="match status" value="1"/>
</dbReference>
<evidence type="ECO:0000259" key="6">
    <source>
        <dbReference type="PROSITE" id="PS51724"/>
    </source>
</evidence>
<dbReference type="PANTHER" id="PTHR34183">
    <property type="entry name" value="ENDOLYTIC PEPTIDOGLYCAN TRANSGLYCOSYLASE RLPA"/>
    <property type="match status" value="1"/>
</dbReference>
<keyword evidence="1" id="KW-0732">Signal</keyword>
<sequence>MMAAGAARGPAAGRVTMRLAAAFAGLLLLSACSEVQLASHATKEATGELYTTTEMAGIGGRQKIGRPYQVAGIWYHPKADPTYDETGIASWYGPGFHGRDTANGEVFDQHKISAAHTTLPLPSLVQVTNLDNGRSLVVRVNDRGPFAHGRIIDMSRRGAQLLGFEQQGTAKVRVRALRDDEVGEIQVAQAGVGLTPPELQSPITSSPRGKVTAEVLAPPPDNATSAAAVASVKSAPQGPQRAPAQLIADVDLEKTLAVGPAQPDAAIFVQAGAFTNRENADRLSAKLAGLAAAAVSPTQVEGVEFYRVRLGPIPDVATADRLLDQLEKLGHSGARIVVN</sequence>
<evidence type="ECO:0000256" key="2">
    <source>
        <dbReference type="ARBA" id="ARBA00023239"/>
    </source>
</evidence>
<dbReference type="EC" id="4.2.2.-" evidence="4"/>
<dbReference type="EMBL" id="JBHRTR010000005">
    <property type="protein sequence ID" value="MFC3225955.1"/>
    <property type="molecule type" value="Genomic_DNA"/>
</dbReference>
<dbReference type="InterPro" id="IPR034718">
    <property type="entry name" value="RlpA"/>
</dbReference>
<comment type="function">
    <text evidence="4">Lytic transglycosylase with a strong preference for naked glycan strands that lack stem peptides.</text>
</comment>
<comment type="similarity">
    <text evidence="4 5">Belongs to the RlpA family.</text>
</comment>
<name>A0ABV7KUI9_9PROT</name>
<dbReference type="InterPro" id="IPR036680">
    <property type="entry name" value="SPOR-like_sf"/>
</dbReference>
<dbReference type="InterPro" id="IPR007730">
    <property type="entry name" value="SPOR-like_dom"/>
</dbReference>
<feature type="domain" description="SPOR" evidence="6">
    <location>
        <begin position="261"/>
        <end position="339"/>
    </location>
</feature>
<dbReference type="CDD" id="cd22268">
    <property type="entry name" value="DPBB_RlpA-like"/>
    <property type="match status" value="1"/>
</dbReference>
<dbReference type="RefSeq" id="WP_379897698.1">
    <property type="nucleotide sequence ID" value="NZ_JBHRTR010000005.1"/>
</dbReference>
<dbReference type="Proteomes" id="UP001595528">
    <property type="component" value="Unassembled WGS sequence"/>
</dbReference>
<dbReference type="PROSITE" id="PS51724">
    <property type="entry name" value="SPOR"/>
    <property type="match status" value="1"/>
</dbReference>
<dbReference type="Gene3D" id="2.40.40.10">
    <property type="entry name" value="RlpA-like domain"/>
    <property type="match status" value="1"/>
</dbReference>
<protein>
    <recommendedName>
        <fullName evidence="4">Endolytic peptidoglycan transglycosylase RlpA</fullName>
        <ecNumber evidence="4">4.2.2.-</ecNumber>
    </recommendedName>
</protein>
<dbReference type="Gene3D" id="3.30.70.1070">
    <property type="entry name" value="Sporulation related repeat"/>
    <property type="match status" value="1"/>
</dbReference>
<proteinExistence type="inferred from homology"/>
<dbReference type="InterPro" id="IPR012997">
    <property type="entry name" value="RplA"/>
</dbReference>
<keyword evidence="2 4" id="KW-0456">Lyase</keyword>
<accession>A0ABV7KUI9</accession>
<evidence type="ECO:0000256" key="4">
    <source>
        <dbReference type="HAMAP-Rule" id="MF_02071"/>
    </source>
</evidence>
<dbReference type="NCBIfam" id="TIGR00413">
    <property type="entry name" value="rlpA"/>
    <property type="match status" value="1"/>
</dbReference>
<evidence type="ECO:0000256" key="3">
    <source>
        <dbReference type="ARBA" id="ARBA00023316"/>
    </source>
</evidence>
<dbReference type="PANTHER" id="PTHR34183:SF1">
    <property type="entry name" value="ENDOLYTIC PEPTIDOGLYCAN TRANSGLYCOSYLASE RLPA"/>
    <property type="match status" value="1"/>
</dbReference>